<sequence>MAKRLNESRVKTMRGGRWYAKTVSNIINREHKFLRKSGDFL</sequence>
<evidence type="ECO:0000313" key="2">
    <source>
        <dbReference type="Proteomes" id="UP000658720"/>
    </source>
</evidence>
<reference evidence="1 2" key="1">
    <citation type="submission" date="2020-10" db="EMBL/GenBank/DDBJ databases">
        <authorList>
            <person name="Castelo-Branco R."/>
            <person name="Eusebio N."/>
            <person name="Adriana R."/>
            <person name="Vieira A."/>
            <person name="Brugerolle De Fraissinette N."/>
            <person name="Rezende De Castro R."/>
            <person name="Schneider M.P."/>
            <person name="Vasconcelos V."/>
            <person name="Leao P.N."/>
        </authorList>
    </citation>
    <scope>NUCLEOTIDE SEQUENCE [LARGE SCALE GENOMIC DNA]</scope>
    <source>
        <strain evidence="1 2">LEGE 00031</strain>
    </source>
</reference>
<name>A0ABR9VQ41_9SYNC</name>
<gene>
    <name evidence="1" type="ORF">IQ217_06270</name>
</gene>
<proteinExistence type="predicted"/>
<evidence type="ECO:0008006" key="3">
    <source>
        <dbReference type="Google" id="ProtNLM"/>
    </source>
</evidence>
<evidence type="ECO:0000313" key="1">
    <source>
        <dbReference type="EMBL" id="MBE9253469.1"/>
    </source>
</evidence>
<comment type="caution">
    <text evidence="1">The sequence shown here is derived from an EMBL/GenBank/DDBJ whole genome shotgun (WGS) entry which is preliminary data.</text>
</comment>
<protein>
    <recommendedName>
        <fullName evidence="3">Recombinase domain-containing protein</fullName>
    </recommendedName>
</protein>
<dbReference type="Proteomes" id="UP000658720">
    <property type="component" value="Unassembled WGS sequence"/>
</dbReference>
<keyword evidence="2" id="KW-1185">Reference proteome</keyword>
<organism evidence="1 2">
    <name type="scientific">Synechocystis salina LEGE 00031</name>
    <dbReference type="NCBI Taxonomy" id="1828736"/>
    <lineage>
        <taxon>Bacteria</taxon>
        <taxon>Bacillati</taxon>
        <taxon>Cyanobacteriota</taxon>
        <taxon>Cyanophyceae</taxon>
        <taxon>Synechococcales</taxon>
        <taxon>Merismopediaceae</taxon>
        <taxon>Synechocystis</taxon>
    </lineage>
</organism>
<accession>A0ABR9VQ41</accession>
<dbReference type="EMBL" id="JADEVV010000013">
    <property type="protein sequence ID" value="MBE9253469.1"/>
    <property type="molecule type" value="Genomic_DNA"/>
</dbReference>
<dbReference type="RefSeq" id="WP_190599920.1">
    <property type="nucleotide sequence ID" value="NZ_JADEVV010000013.1"/>
</dbReference>